<dbReference type="Proteomes" id="UP000608890">
    <property type="component" value="Unassembled WGS sequence"/>
</dbReference>
<feature type="region of interest" description="Disordered" evidence="1">
    <location>
        <begin position="37"/>
        <end position="83"/>
    </location>
</feature>
<gene>
    <name evidence="2" type="ORF">GCM10011608_20330</name>
</gene>
<evidence type="ECO:0000313" key="3">
    <source>
        <dbReference type="Proteomes" id="UP000608890"/>
    </source>
</evidence>
<accession>A0A917WVA3</accession>
<dbReference type="GO" id="GO:0003700">
    <property type="term" value="F:DNA-binding transcription factor activity"/>
    <property type="evidence" value="ECO:0007669"/>
    <property type="project" value="InterPro"/>
</dbReference>
<protein>
    <recommendedName>
        <fullName evidence="4">RNA polymerase sigma-70 region 2 domain-containing protein</fullName>
    </recommendedName>
</protein>
<evidence type="ECO:0000313" key="2">
    <source>
        <dbReference type="EMBL" id="GGM35642.1"/>
    </source>
</evidence>
<evidence type="ECO:0008006" key="4">
    <source>
        <dbReference type="Google" id="ProtNLM"/>
    </source>
</evidence>
<dbReference type="SUPFAM" id="SSF88946">
    <property type="entry name" value="Sigma2 domain of RNA polymerase sigma factors"/>
    <property type="match status" value="1"/>
</dbReference>
<comment type="caution">
    <text evidence="2">The sequence shown here is derived from an EMBL/GenBank/DDBJ whole genome shotgun (WGS) entry which is preliminary data.</text>
</comment>
<dbReference type="InterPro" id="IPR013325">
    <property type="entry name" value="RNA_pol_sigma_r2"/>
</dbReference>
<dbReference type="GO" id="GO:0006352">
    <property type="term" value="P:DNA-templated transcription initiation"/>
    <property type="evidence" value="ECO:0007669"/>
    <property type="project" value="InterPro"/>
</dbReference>
<keyword evidence="3" id="KW-1185">Reference proteome</keyword>
<proteinExistence type="predicted"/>
<reference evidence="2" key="2">
    <citation type="submission" date="2020-09" db="EMBL/GenBank/DDBJ databases">
        <authorList>
            <person name="Sun Q."/>
            <person name="Zhou Y."/>
        </authorList>
    </citation>
    <scope>NUCLEOTIDE SEQUENCE</scope>
    <source>
        <strain evidence="2">CGMCC 4.7312</strain>
    </source>
</reference>
<reference evidence="2" key="1">
    <citation type="journal article" date="2014" name="Int. J. Syst. Evol. Microbiol.">
        <title>Complete genome sequence of Corynebacterium casei LMG S-19264T (=DSM 44701T), isolated from a smear-ripened cheese.</title>
        <authorList>
            <consortium name="US DOE Joint Genome Institute (JGI-PGF)"/>
            <person name="Walter F."/>
            <person name="Albersmeier A."/>
            <person name="Kalinowski J."/>
            <person name="Ruckert C."/>
        </authorList>
    </citation>
    <scope>NUCLEOTIDE SEQUENCE</scope>
    <source>
        <strain evidence="2">CGMCC 4.7312</strain>
    </source>
</reference>
<dbReference type="AlphaFoldDB" id="A0A917WVA3"/>
<name>A0A917WVA3_9ACTN</name>
<evidence type="ECO:0000256" key="1">
    <source>
        <dbReference type="SAM" id="MobiDB-lite"/>
    </source>
</evidence>
<dbReference type="EMBL" id="BMNB01000007">
    <property type="protein sequence ID" value="GGM35642.1"/>
    <property type="molecule type" value="Genomic_DNA"/>
</dbReference>
<organism evidence="2 3">
    <name type="scientific">Micromonospora sonchi</name>
    <dbReference type="NCBI Taxonomy" id="1763543"/>
    <lineage>
        <taxon>Bacteria</taxon>
        <taxon>Bacillati</taxon>
        <taxon>Actinomycetota</taxon>
        <taxon>Actinomycetes</taxon>
        <taxon>Micromonosporales</taxon>
        <taxon>Micromonosporaceae</taxon>
        <taxon>Micromonospora</taxon>
    </lineage>
</organism>
<sequence length="124" mass="13255">MRQKTSIEDLLRDLAPQVLGVLARRFGDFATAEDAVQEALPGPRTAPGPGRPVPGAGRHRRADLHGVGVPTRRWPGPYGPGHRPMVRRCGGQLAVQVTAGAELVPFQLPRKPKLALAPAPSRPL</sequence>